<keyword evidence="3" id="KW-1185">Reference proteome</keyword>
<dbReference type="Proteomes" id="UP000751190">
    <property type="component" value="Unassembled WGS sequence"/>
</dbReference>
<dbReference type="OrthoDB" id="10486127at2759"/>
<feature type="signal peptide" evidence="1">
    <location>
        <begin position="1"/>
        <end position="19"/>
    </location>
</feature>
<evidence type="ECO:0008006" key="4">
    <source>
        <dbReference type="Google" id="ProtNLM"/>
    </source>
</evidence>
<accession>A0A8J6C4G4</accession>
<evidence type="ECO:0000313" key="2">
    <source>
        <dbReference type="EMBL" id="KAG8461692.1"/>
    </source>
</evidence>
<organism evidence="2 3">
    <name type="scientific">Diacronema lutheri</name>
    <name type="common">Unicellular marine alga</name>
    <name type="synonym">Monochrysis lutheri</name>
    <dbReference type="NCBI Taxonomy" id="2081491"/>
    <lineage>
        <taxon>Eukaryota</taxon>
        <taxon>Haptista</taxon>
        <taxon>Haptophyta</taxon>
        <taxon>Pavlovophyceae</taxon>
        <taxon>Pavlovales</taxon>
        <taxon>Pavlovaceae</taxon>
        <taxon>Diacronema</taxon>
    </lineage>
</organism>
<protein>
    <recommendedName>
        <fullName evidence="4">SET domain-containing protein</fullName>
    </recommendedName>
</protein>
<comment type="caution">
    <text evidence="2">The sequence shown here is derived from an EMBL/GenBank/DDBJ whole genome shotgun (WGS) entry which is preliminary data.</text>
</comment>
<dbReference type="InterPro" id="IPR046341">
    <property type="entry name" value="SET_dom_sf"/>
</dbReference>
<sequence length="370" mass="39993">MAPSRGAKALRWVVGSAVAVVVLHQLRDEGHRIANRTPAAKQQLRAYADFLAAMRLAPLDRASALAAPPERRQAAIVDDLLRWMVLNGASLPLANRTRVATVRHGKALVRGIVASDALPSGALFASVPARLLLSRESAMVTELGPPIARARVSAFLALVLAILYEGARARREPSSPWAPYARLLDAVALDTPTTWSAQRLAASSDVMRALAARHARTVAASHAALRRAAPDALELAGNASAAEFARAFDLATSRFWLLSGRALMVPYLDLFNFGDDTNTCDLVSPDRPAQPGAPPAAPAALARFELVLRQRYSAGDEIGFFYNEHCAEEFQLYYGFVLEGAKPCELSRALRSYWFRAMLRADGSAVLSDE</sequence>
<name>A0A8J6C4G4_DIALT</name>
<keyword evidence="1" id="KW-0732">Signal</keyword>
<dbReference type="AlphaFoldDB" id="A0A8J6C4G4"/>
<feature type="chain" id="PRO_5035203606" description="SET domain-containing protein" evidence="1">
    <location>
        <begin position="20"/>
        <end position="370"/>
    </location>
</feature>
<evidence type="ECO:0000313" key="3">
    <source>
        <dbReference type="Proteomes" id="UP000751190"/>
    </source>
</evidence>
<dbReference type="PANTHER" id="PTHR13271">
    <property type="entry name" value="UNCHARACTERIZED PUTATIVE METHYLTRANSFERASE"/>
    <property type="match status" value="1"/>
</dbReference>
<evidence type="ECO:0000256" key="1">
    <source>
        <dbReference type="SAM" id="SignalP"/>
    </source>
</evidence>
<reference evidence="2" key="1">
    <citation type="submission" date="2021-05" db="EMBL/GenBank/DDBJ databases">
        <title>The genome of the haptophyte Pavlova lutheri (Diacronema luteri, Pavlovales) - a model for lipid biosynthesis in eukaryotic algae.</title>
        <authorList>
            <person name="Hulatt C.J."/>
            <person name="Posewitz M.C."/>
        </authorList>
    </citation>
    <scope>NUCLEOTIDE SEQUENCE</scope>
    <source>
        <strain evidence="2">NIVA-4/92</strain>
    </source>
</reference>
<dbReference type="GO" id="GO:0016279">
    <property type="term" value="F:protein-lysine N-methyltransferase activity"/>
    <property type="evidence" value="ECO:0007669"/>
    <property type="project" value="TreeGrafter"/>
</dbReference>
<dbReference type="InterPro" id="IPR050600">
    <property type="entry name" value="SETD3_SETD6_MTase"/>
</dbReference>
<dbReference type="Gene3D" id="3.90.1410.10">
    <property type="entry name" value="set domain protein methyltransferase, domain 1"/>
    <property type="match status" value="1"/>
</dbReference>
<proteinExistence type="predicted"/>
<gene>
    <name evidence="2" type="ORF">KFE25_001310</name>
</gene>
<dbReference type="EMBL" id="JAGTXO010000024">
    <property type="protein sequence ID" value="KAG8461692.1"/>
    <property type="molecule type" value="Genomic_DNA"/>
</dbReference>
<dbReference type="CDD" id="cd10527">
    <property type="entry name" value="SET_LSMT"/>
    <property type="match status" value="1"/>
</dbReference>
<dbReference type="SUPFAM" id="SSF82199">
    <property type="entry name" value="SET domain"/>
    <property type="match status" value="1"/>
</dbReference>